<evidence type="ECO:0000259" key="2">
    <source>
        <dbReference type="PROSITE" id="PS50229"/>
    </source>
</evidence>
<protein>
    <recommendedName>
        <fullName evidence="2">WH1 domain-containing protein</fullName>
    </recommendedName>
</protein>
<dbReference type="EMBL" id="OC855393">
    <property type="protein sequence ID" value="CAD7621906.1"/>
    <property type="molecule type" value="Genomic_DNA"/>
</dbReference>
<sequence length="895" mass="99844">MSSKLSANDHKNRSSILSMTSSAVTDGTLAQRLTGVLSKQGFKVLFTSSPVQLWSKSADTNQWSIDYKKIVAVITGGSNAGGYRQCLIRVYDRNLETIHLELDINGRDFAYEWRNSRFHVFGRHNDVSNGWTGLRFVDINHSTAFRQLIADKTWHRLDSKLGADPTVQPLHVKYKVAVGGQTSIMVTTGPDGRDIDGQPDIPSLVTTASKRQKWTIESWTQTEPLVTTTTTPAQEISHKEVLDRALKAMSAAIHFIQTHDISTSEELVTRNVPKVKQCYGLDTVDEIPDEVIEKCVDYSTADAILSSAAVLDQLMTTKLMDKSRHKLANNGLSVPTIPKEIEIFTENDGNGGEDVDVLNPKSIDISLKTLTDRSLTARQMMPMSVPLVEWSAGGDIGKCCLTDSKPSDQLVSTKMAKKFRHLFPVKEEEEYEEVSDNDEEEEEVINTSDIPIDISLRHTSLTGCDGEETAVKRKQWSSAEICTNPCPLSSTDEDNDQMLDQTYDESMDEIVDEIFNGILDEELTNQIPDIVKKETSVAKSDKHSPSLTYVPSLRSSAEEEVDGNGMHVCGGGGDEKQIPRSLARELNRWEQTFSRLDWKRMSVAKKCTPVAQVVGHKASPAAAASPVVETGIPDYTVDYHLRQLSQLMSNGSGIDAQHRDWWTHTGDCPPTYVTVAAVKRWVKLLGAYCRPVSMVFLDVFVWAPRLSTKWSVHWPAALCLLEDRRRCGYYLRVYDKHFHQVLWERQLTVDVEHRALDVRLHEVRFVDCRAGLAFQSAGKGFEFALSVRHVLSGLDERLERLRADKELDDREMDCQSKRQANGLGKWFGHWFTAGGKVVDKGSVVGDVLAYESDTTKALIDSLLIHPAIKGLIIAMIDKHRAAAVGMAGGLALNRR</sequence>
<feature type="region of interest" description="Disordered" evidence="1">
    <location>
        <begin position="542"/>
        <end position="576"/>
    </location>
</feature>
<keyword evidence="4" id="KW-1185">Reference proteome</keyword>
<dbReference type="InterPro" id="IPR000697">
    <property type="entry name" value="WH1/EVH1_dom"/>
</dbReference>
<evidence type="ECO:0000313" key="4">
    <source>
        <dbReference type="Proteomes" id="UP000759131"/>
    </source>
</evidence>
<dbReference type="Gene3D" id="2.30.29.30">
    <property type="entry name" value="Pleckstrin-homology domain (PH domain)/Phosphotyrosine-binding domain (PTB)"/>
    <property type="match status" value="1"/>
</dbReference>
<dbReference type="AlphaFoldDB" id="A0A7R9KFD7"/>
<proteinExistence type="predicted"/>
<evidence type="ECO:0000256" key="1">
    <source>
        <dbReference type="SAM" id="MobiDB-lite"/>
    </source>
</evidence>
<name>A0A7R9KFD7_9ACAR</name>
<gene>
    <name evidence="3" type="ORF">OSB1V03_LOCUS2375</name>
</gene>
<feature type="compositionally biased region" description="Polar residues" evidence="1">
    <location>
        <begin position="545"/>
        <end position="555"/>
    </location>
</feature>
<evidence type="ECO:0000313" key="3">
    <source>
        <dbReference type="EMBL" id="CAD7621906.1"/>
    </source>
</evidence>
<accession>A0A7R9KFD7</accession>
<dbReference type="EMBL" id="CAJPIZ010000818">
    <property type="protein sequence ID" value="CAG2102336.1"/>
    <property type="molecule type" value="Genomic_DNA"/>
</dbReference>
<dbReference type="InterPro" id="IPR011993">
    <property type="entry name" value="PH-like_dom_sf"/>
</dbReference>
<feature type="domain" description="WH1" evidence="2">
    <location>
        <begin position="684"/>
        <end position="794"/>
    </location>
</feature>
<organism evidence="3">
    <name type="scientific">Medioppia subpectinata</name>
    <dbReference type="NCBI Taxonomy" id="1979941"/>
    <lineage>
        <taxon>Eukaryota</taxon>
        <taxon>Metazoa</taxon>
        <taxon>Ecdysozoa</taxon>
        <taxon>Arthropoda</taxon>
        <taxon>Chelicerata</taxon>
        <taxon>Arachnida</taxon>
        <taxon>Acari</taxon>
        <taxon>Acariformes</taxon>
        <taxon>Sarcoptiformes</taxon>
        <taxon>Oribatida</taxon>
        <taxon>Brachypylina</taxon>
        <taxon>Oppioidea</taxon>
        <taxon>Oppiidae</taxon>
        <taxon>Medioppia</taxon>
    </lineage>
</organism>
<dbReference type="OrthoDB" id="6537608at2759"/>
<reference evidence="3" key="1">
    <citation type="submission" date="2020-11" db="EMBL/GenBank/DDBJ databases">
        <authorList>
            <person name="Tran Van P."/>
        </authorList>
    </citation>
    <scope>NUCLEOTIDE SEQUENCE</scope>
</reference>
<feature type="non-terminal residue" evidence="3">
    <location>
        <position position="1"/>
    </location>
</feature>
<dbReference type="SUPFAM" id="SSF50729">
    <property type="entry name" value="PH domain-like"/>
    <property type="match status" value="1"/>
</dbReference>
<dbReference type="Proteomes" id="UP000759131">
    <property type="component" value="Unassembled WGS sequence"/>
</dbReference>
<dbReference type="PROSITE" id="PS50229">
    <property type="entry name" value="WH1"/>
    <property type="match status" value="1"/>
</dbReference>
<dbReference type="Pfam" id="PF00568">
    <property type="entry name" value="WH1"/>
    <property type="match status" value="1"/>
</dbReference>